<protein>
    <recommendedName>
        <fullName evidence="3">Lactococcin 972 family bacteriocin</fullName>
    </recommendedName>
</protein>
<gene>
    <name evidence="1" type="ORF">ABE41_005865</name>
</gene>
<proteinExistence type="predicted"/>
<dbReference type="OrthoDB" id="2087759at2"/>
<dbReference type="RefSeq" id="WP_066287441.1">
    <property type="nucleotide sequence ID" value="NZ_CP016761.1"/>
</dbReference>
<keyword evidence="2" id="KW-1185">Reference proteome</keyword>
<accession>A0A1B1Z248</accession>
<sequence>MKKKSRIFVTLLTLAMFIIPVGIVSATSVAGGELIYKGGQTDTKVYSDIRDAKPDNAKKYNVWAAVKVCSSTYSSGWKADAAYKSADRQWYCNETSHYDYYQR</sequence>
<dbReference type="STRING" id="255247.ABE41_005865"/>
<evidence type="ECO:0008006" key="3">
    <source>
        <dbReference type="Google" id="ProtNLM"/>
    </source>
</evidence>
<evidence type="ECO:0000313" key="2">
    <source>
        <dbReference type="Proteomes" id="UP000077412"/>
    </source>
</evidence>
<dbReference type="EMBL" id="CP016761">
    <property type="protein sequence ID" value="ANX11527.1"/>
    <property type="molecule type" value="Genomic_DNA"/>
</dbReference>
<dbReference type="AlphaFoldDB" id="A0A1B1Z248"/>
<evidence type="ECO:0000313" key="1">
    <source>
        <dbReference type="EMBL" id="ANX11527.1"/>
    </source>
</evidence>
<dbReference type="KEGG" id="far:ABE41_005865"/>
<dbReference type="Proteomes" id="UP000077412">
    <property type="component" value="Chromosome"/>
</dbReference>
<reference evidence="1 2" key="1">
    <citation type="submission" date="2016-08" db="EMBL/GenBank/DDBJ databases">
        <title>Complete genome sequence of Fictibacillus arsenicus G25-54, a strain with toxicity to nematodes and a potential arsenic-resistance activity.</title>
        <authorList>
            <person name="Zheng Z."/>
        </authorList>
    </citation>
    <scope>NUCLEOTIDE SEQUENCE [LARGE SCALE GENOMIC DNA]</scope>
    <source>
        <strain evidence="1 2">G25-54</strain>
    </source>
</reference>
<organism evidence="1 2">
    <name type="scientific">Fictibacillus arsenicus</name>
    <dbReference type="NCBI Taxonomy" id="255247"/>
    <lineage>
        <taxon>Bacteria</taxon>
        <taxon>Bacillati</taxon>
        <taxon>Bacillota</taxon>
        <taxon>Bacilli</taxon>
        <taxon>Bacillales</taxon>
        <taxon>Fictibacillaceae</taxon>
        <taxon>Fictibacillus</taxon>
    </lineage>
</organism>
<name>A0A1B1Z248_9BACL</name>